<dbReference type="PANTHER" id="PTHR10146">
    <property type="entry name" value="PROLINE SYNTHETASE CO-TRANSCRIBED BACTERIAL HOMOLOG PROTEIN"/>
    <property type="match status" value="1"/>
</dbReference>
<proteinExistence type="inferred from homology"/>
<dbReference type="Gene3D" id="3.20.20.10">
    <property type="entry name" value="Alanine racemase"/>
    <property type="match status" value="1"/>
</dbReference>
<dbReference type="InterPro" id="IPR011078">
    <property type="entry name" value="PyrdxlP_homeostasis"/>
</dbReference>
<evidence type="ECO:0000259" key="4">
    <source>
        <dbReference type="Pfam" id="PF01168"/>
    </source>
</evidence>
<dbReference type="Pfam" id="PF01168">
    <property type="entry name" value="Ala_racemase_N"/>
    <property type="match status" value="1"/>
</dbReference>
<dbReference type="SUPFAM" id="SSF51419">
    <property type="entry name" value="PLP-binding barrel"/>
    <property type="match status" value="1"/>
</dbReference>
<dbReference type="PIRSF" id="PIRSF004848">
    <property type="entry name" value="YBL036c_PLPDEIII"/>
    <property type="match status" value="1"/>
</dbReference>
<evidence type="ECO:0000256" key="1">
    <source>
        <dbReference type="ARBA" id="ARBA00022898"/>
    </source>
</evidence>
<dbReference type="InterPro" id="IPR029066">
    <property type="entry name" value="PLP-binding_barrel"/>
</dbReference>
<dbReference type="CDD" id="cd00635">
    <property type="entry name" value="PLPDE_III_YBL036c_like"/>
    <property type="match status" value="1"/>
</dbReference>
<dbReference type="RefSeq" id="WP_150004307.1">
    <property type="nucleotide sequence ID" value="NZ_BMOV01000002.1"/>
</dbReference>
<gene>
    <name evidence="5" type="ORF">GCM10007972_07440</name>
</gene>
<feature type="domain" description="Alanine racemase N-terminal" evidence="4">
    <location>
        <begin position="34"/>
        <end position="227"/>
    </location>
</feature>
<comment type="function">
    <text evidence="2">Pyridoxal 5'-phosphate (PLP)-binding protein, which is involved in PLP homeostasis.</text>
</comment>
<reference evidence="6" key="1">
    <citation type="journal article" date="2019" name="Int. J. Syst. Evol. Microbiol.">
        <title>The Global Catalogue of Microorganisms (GCM) 10K type strain sequencing project: providing services to taxonomists for standard genome sequencing and annotation.</title>
        <authorList>
            <consortium name="The Broad Institute Genomics Platform"/>
            <consortium name="The Broad Institute Genome Sequencing Center for Infectious Disease"/>
            <person name="Wu L."/>
            <person name="Ma J."/>
        </authorList>
    </citation>
    <scope>NUCLEOTIDE SEQUENCE [LARGE SCALE GENOMIC DNA]</scope>
    <source>
        <strain evidence="6">JCM 17843</strain>
    </source>
</reference>
<organism evidence="5 6">
    <name type="scientific">Iodidimonas muriae</name>
    <dbReference type="NCBI Taxonomy" id="261467"/>
    <lineage>
        <taxon>Bacteria</taxon>
        <taxon>Pseudomonadati</taxon>
        <taxon>Pseudomonadota</taxon>
        <taxon>Alphaproteobacteria</taxon>
        <taxon>Iodidimonadales</taxon>
        <taxon>Iodidimonadaceae</taxon>
        <taxon>Iodidimonas</taxon>
    </lineage>
</organism>
<sequence>MTEPYRPEALAGNLAHISKSIDAAMIEHGLETPRPQVIAVSKRFHANQIRPLLEAGHHVFGENRVQEAQEKWPALKTEFPKTELHLIGQLQSNKAEEAVALFDVIQTVDRPKLARKLKDAMDKLDRHPAFFLQVNTGNEPQKGGVALDDLADLLAYCRDELALDIAGLMCIPPADDDPALHFALLNKLARRHGLAKLSMGMSADYEIAAVMGATYVRVGTAIFGTRPA</sequence>
<comment type="similarity">
    <text evidence="2 3">Belongs to the pyridoxal phosphate-binding protein YggS/PROSC family.</text>
</comment>
<dbReference type="PANTHER" id="PTHR10146:SF14">
    <property type="entry name" value="PYRIDOXAL PHOSPHATE HOMEOSTASIS PROTEIN"/>
    <property type="match status" value="1"/>
</dbReference>
<evidence type="ECO:0000256" key="3">
    <source>
        <dbReference type="RuleBase" id="RU004514"/>
    </source>
</evidence>
<dbReference type="InterPro" id="IPR001608">
    <property type="entry name" value="Ala_racemase_N"/>
</dbReference>
<keyword evidence="6" id="KW-1185">Reference proteome</keyword>
<keyword evidence="1 2" id="KW-0663">Pyridoxal phosphate</keyword>
<dbReference type="EMBL" id="BMOV01000002">
    <property type="protein sequence ID" value="GGO07751.1"/>
    <property type="molecule type" value="Genomic_DNA"/>
</dbReference>
<name>A0ABQ2LBU6_9PROT</name>
<feature type="modified residue" description="N6-(pyridoxal phosphate)lysine" evidence="2">
    <location>
        <position position="42"/>
    </location>
</feature>
<comment type="caution">
    <text evidence="5">The sequence shown here is derived from an EMBL/GenBank/DDBJ whole genome shotgun (WGS) entry which is preliminary data.</text>
</comment>
<evidence type="ECO:0000313" key="5">
    <source>
        <dbReference type="EMBL" id="GGO07751.1"/>
    </source>
</evidence>
<evidence type="ECO:0000256" key="2">
    <source>
        <dbReference type="HAMAP-Rule" id="MF_02087"/>
    </source>
</evidence>
<accession>A0ABQ2LBU6</accession>
<protein>
    <recommendedName>
        <fullName evidence="2">Pyridoxal phosphate homeostasis protein</fullName>
        <shortName evidence="2">PLP homeostasis protein</shortName>
    </recommendedName>
</protein>
<dbReference type="Proteomes" id="UP000602381">
    <property type="component" value="Unassembled WGS sequence"/>
</dbReference>
<dbReference type="HAMAP" id="MF_02087">
    <property type="entry name" value="PLP_homeostasis"/>
    <property type="match status" value="1"/>
</dbReference>
<evidence type="ECO:0000313" key="6">
    <source>
        <dbReference type="Proteomes" id="UP000602381"/>
    </source>
</evidence>
<dbReference type="NCBIfam" id="TIGR00044">
    <property type="entry name" value="YggS family pyridoxal phosphate-dependent enzyme"/>
    <property type="match status" value="1"/>
</dbReference>